<keyword evidence="3" id="KW-1185">Reference proteome</keyword>
<dbReference type="RefSeq" id="WP_207338139.1">
    <property type="nucleotide sequence ID" value="NZ_JAFMYU010000027.1"/>
</dbReference>
<dbReference type="InterPro" id="IPR026444">
    <property type="entry name" value="Secre_tail"/>
</dbReference>
<proteinExistence type="predicted"/>
<dbReference type="AlphaFoldDB" id="A0A939K246"/>
<organism evidence="2 3">
    <name type="scientific">Fibrella aquatilis</name>
    <dbReference type="NCBI Taxonomy" id="2817059"/>
    <lineage>
        <taxon>Bacteria</taxon>
        <taxon>Pseudomonadati</taxon>
        <taxon>Bacteroidota</taxon>
        <taxon>Cytophagia</taxon>
        <taxon>Cytophagales</taxon>
        <taxon>Spirosomataceae</taxon>
        <taxon>Fibrella</taxon>
    </lineage>
</organism>
<dbReference type="Proteomes" id="UP000664795">
    <property type="component" value="Unassembled WGS sequence"/>
</dbReference>
<comment type="caution">
    <text evidence="2">The sequence shown here is derived from an EMBL/GenBank/DDBJ whole genome shotgun (WGS) entry which is preliminary data.</text>
</comment>
<name>A0A939K246_9BACT</name>
<dbReference type="SUPFAM" id="SSF49373">
    <property type="entry name" value="Invasin/intimin cell-adhesion fragments"/>
    <property type="match status" value="1"/>
</dbReference>
<sequence length="313" mass="33139">MSYYTENCLNQFSIQQVYAMKNSLAGALSRVVASLPTPIVSGNTNVCSSATYNCSSIPPGYSLTNWSSTNTAIATVSGGGTVSKVANGQISVAATLAQGCTYLYPSKTISVGTPGTLTGTYSYGTFTYPVNNPSTGISVSNSTPNITIRLLQNDPSATFNWVTTSSNGNTSFSSNGGNASVYLTGGAYRNIICAAVNVCGNGPSSSFNCYNYSGSFRLAAFPNPATVDLNVTAEEVLTEQEAIDLLKSNQLLVTDDLKKIDLLLYDTNGSVVLNGKITDKKLKLNTQKLPNGIYYLHAVGENTTIKQQIRIQH</sequence>
<evidence type="ECO:0000259" key="1">
    <source>
        <dbReference type="Pfam" id="PF18962"/>
    </source>
</evidence>
<dbReference type="Pfam" id="PF18962">
    <property type="entry name" value="Por_Secre_tail"/>
    <property type="match status" value="1"/>
</dbReference>
<accession>A0A939K246</accession>
<evidence type="ECO:0000313" key="3">
    <source>
        <dbReference type="Proteomes" id="UP000664795"/>
    </source>
</evidence>
<dbReference type="EMBL" id="JAFMYU010000027">
    <property type="protein sequence ID" value="MBO0934178.1"/>
    <property type="molecule type" value="Genomic_DNA"/>
</dbReference>
<reference evidence="2 3" key="1">
    <citation type="submission" date="2021-03" db="EMBL/GenBank/DDBJ databases">
        <title>Fibrella sp. HMF5036 genome sequencing and assembly.</title>
        <authorList>
            <person name="Kang H."/>
            <person name="Kim H."/>
            <person name="Bae S."/>
            <person name="Joh K."/>
        </authorList>
    </citation>
    <scope>NUCLEOTIDE SEQUENCE [LARGE SCALE GENOMIC DNA]</scope>
    <source>
        <strain evidence="2 3">HMF5036</strain>
    </source>
</reference>
<protein>
    <submittedName>
        <fullName evidence="2">T9SS type A sorting domain-containing protein</fullName>
    </submittedName>
</protein>
<dbReference type="InterPro" id="IPR008964">
    <property type="entry name" value="Invasin/intimin_cell_adhesion"/>
</dbReference>
<evidence type="ECO:0000313" key="2">
    <source>
        <dbReference type="EMBL" id="MBO0934178.1"/>
    </source>
</evidence>
<feature type="domain" description="Secretion system C-terminal sorting" evidence="1">
    <location>
        <begin position="221"/>
        <end position="308"/>
    </location>
</feature>
<gene>
    <name evidence="2" type="ORF">J2I48_24440</name>
</gene>